<proteinExistence type="predicted"/>
<dbReference type="Proteomes" id="UP001202328">
    <property type="component" value="Unassembled WGS sequence"/>
</dbReference>
<evidence type="ECO:0000313" key="1">
    <source>
        <dbReference type="EMBL" id="KAI3909001.1"/>
    </source>
</evidence>
<evidence type="ECO:0000313" key="2">
    <source>
        <dbReference type="Proteomes" id="UP001202328"/>
    </source>
</evidence>
<dbReference type="AlphaFoldDB" id="A0AAD4XGH0"/>
<organism evidence="1 2">
    <name type="scientific">Papaver atlanticum</name>
    <dbReference type="NCBI Taxonomy" id="357466"/>
    <lineage>
        <taxon>Eukaryota</taxon>
        <taxon>Viridiplantae</taxon>
        <taxon>Streptophyta</taxon>
        <taxon>Embryophyta</taxon>
        <taxon>Tracheophyta</taxon>
        <taxon>Spermatophyta</taxon>
        <taxon>Magnoliopsida</taxon>
        <taxon>Ranunculales</taxon>
        <taxon>Papaveraceae</taxon>
        <taxon>Papaveroideae</taxon>
        <taxon>Papaver</taxon>
    </lineage>
</organism>
<dbReference type="EMBL" id="JAJJMB010010406">
    <property type="protein sequence ID" value="KAI3909001.1"/>
    <property type="molecule type" value="Genomic_DNA"/>
</dbReference>
<sequence>MILAASAIKVPFNVAVKKRGGENVISESPLNNFIILNYLFAKVVIRRLTSYIHWFPIAIHRQSRCLPASEERLYQQGNT</sequence>
<comment type="caution">
    <text evidence="1">The sequence shown here is derived from an EMBL/GenBank/DDBJ whole genome shotgun (WGS) entry which is preliminary data.</text>
</comment>
<reference evidence="1" key="1">
    <citation type="submission" date="2022-04" db="EMBL/GenBank/DDBJ databases">
        <title>A functionally conserved STORR gene fusion in Papaver species that diverged 16.8 million years ago.</title>
        <authorList>
            <person name="Catania T."/>
        </authorList>
    </citation>
    <scope>NUCLEOTIDE SEQUENCE</scope>
    <source>
        <strain evidence="1">S-188037</strain>
    </source>
</reference>
<name>A0AAD4XGH0_9MAGN</name>
<protein>
    <submittedName>
        <fullName evidence="1">Uncharacterized protein</fullName>
    </submittedName>
</protein>
<gene>
    <name evidence="1" type="ORF">MKW98_008949</name>
</gene>
<keyword evidence="2" id="KW-1185">Reference proteome</keyword>
<accession>A0AAD4XGH0</accession>